<gene>
    <name evidence="3" type="ORF">H9L15_11620</name>
</gene>
<feature type="compositionally biased region" description="Low complexity" evidence="1">
    <location>
        <begin position="227"/>
        <end position="239"/>
    </location>
</feature>
<sequence>MQGGVIYDFGMNNGDDVEYYLLKADKVVGVEANPALCKAVEERFAQEIAAGRLVVLNVALSTEDSGRSLDFYTHKTNHVLSQLAAPDLENAEEFERVEVLCRRPSEVIRDHGAPRYVKVDLEGMDGAVLREIFRAGIHPPKSRRNPIPSMCTPPWSMPGTKPSALSMDGRSPRNIVTPLSRRRMAGRRSTSRRIRRVRSEQTSAPNGRIPRPFSTRSHPPALAGRISTRPTSSSLLPLPRSESASAVRRSLWHGSSCGVQGLTSQARTDDRGGMYGRAEGCRHRHGLHPIARAHFRRSLCRERRLLQ</sequence>
<keyword evidence="3" id="KW-0808">Transferase</keyword>
<feature type="compositionally biased region" description="Basic residues" evidence="1">
    <location>
        <begin position="180"/>
        <end position="196"/>
    </location>
</feature>
<keyword evidence="3" id="KW-0489">Methyltransferase</keyword>
<evidence type="ECO:0000256" key="1">
    <source>
        <dbReference type="SAM" id="MobiDB-lite"/>
    </source>
</evidence>
<organism evidence="3 4">
    <name type="scientific">Sphingomonas daechungensis</name>
    <dbReference type="NCBI Taxonomy" id="1176646"/>
    <lineage>
        <taxon>Bacteria</taxon>
        <taxon>Pseudomonadati</taxon>
        <taxon>Pseudomonadota</taxon>
        <taxon>Alphaproteobacteria</taxon>
        <taxon>Sphingomonadales</taxon>
        <taxon>Sphingomonadaceae</taxon>
        <taxon>Sphingomonas</taxon>
    </lineage>
</organism>
<keyword evidence="4" id="KW-1185">Reference proteome</keyword>
<dbReference type="InterPro" id="IPR029063">
    <property type="entry name" value="SAM-dependent_MTases_sf"/>
</dbReference>
<accession>A0ABX6T157</accession>
<dbReference type="GO" id="GO:0032259">
    <property type="term" value="P:methylation"/>
    <property type="evidence" value="ECO:0007669"/>
    <property type="project" value="UniProtKB-KW"/>
</dbReference>
<feature type="region of interest" description="Disordered" evidence="1">
    <location>
        <begin position="140"/>
        <end position="239"/>
    </location>
</feature>
<protein>
    <submittedName>
        <fullName evidence="3">FkbM family methyltransferase</fullName>
    </submittedName>
</protein>
<dbReference type="NCBIfam" id="TIGR01444">
    <property type="entry name" value="fkbM_fam"/>
    <property type="match status" value="1"/>
</dbReference>
<evidence type="ECO:0000313" key="3">
    <source>
        <dbReference type="EMBL" id="QNP42750.1"/>
    </source>
</evidence>
<feature type="domain" description="Methyltransferase FkbM" evidence="2">
    <location>
        <begin position="8"/>
        <end position="130"/>
    </location>
</feature>
<dbReference type="GO" id="GO:0008168">
    <property type="term" value="F:methyltransferase activity"/>
    <property type="evidence" value="ECO:0007669"/>
    <property type="project" value="UniProtKB-KW"/>
</dbReference>
<proteinExistence type="predicted"/>
<evidence type="ECO:0000313" key="4">
    <source>
        <dbReference type="Proteomes" id="UP000516134"/>
    </source>
</evidence>
<dbReference type="Proteomes" id="UP000516134">
    <property type="component" value="Chromosome"/>
</dbReference>
<reference evidence="3 4" key="1">
    <citation type="submission" date="2020-08" db="EMBL/GenBank/DDBJ databases">
        <title>Genome sequence of Sphingomonas daechungensis KACC 18115T.</title>
        <authorList>
            <person name="Hyun D.-W."/>
            <person name="Bae J.-W."/>
        </authorList>
    </citation>
    <scope>NUCLEOTIDE SEQUENCE [LARGE SCALE GENOMIC DNA]</scope>
    <source>
        <strain evidence="3 4">KACC 18115</strain>
    </source>
</reference>
<dbReference type="SUPFAM" id="SSF53335">
    <property type="entry name" value="S-adenosyl-L-methionine-dependent methyltransferases"/>
    <property type="match status" value="1"/>
</dbReference>
<dbReference type="EMBL" id="CP060780">
    <property type="protein sequence ID" value="QNP42750.1"/>
    <property type="molecule type" value="Genomic_DNA"/>
</dbReference>
<evidence type="ECO:0000259" key="2">
    <source>
        <dbReference type="Pfam" id="PF05050"/>
    </source>
</evidence>
<dbReference type="Gene3D" id="3.40.50.150">
    <property type="entry name" value="Vaccinia Virus protein VP39"/>
    <property type="match status" value="1"/>
</dbReference>
<name>A0ABX6T157_9SPHN</name>
<dbReference type="InterPro" id="IPR006342">
    <property type="entry name" value="FkbM_mtfrase"/>
</dbReference>
<dbReference type="Pfam" id="PF05050">
    <property type="entry name" value="Methyltransf_21"/>
    <property type="match status" value="1"/>
</dbReference>